<reference evidence="3" key="1">
    <citation type="submission" date="2025-08" db="UniProtKB">
        <authorList>
            <consortium name="RefSeq"/>
        </authorList>
    </citation>
    <scope>IDENTIFICATION</scope>
    <source>
        <strain evidence="3">OHB3-1</strain>
    </source>
</reference>
<accession>A0A6J1DFT9</accession>
<dbReference type="Gene3D" id="3.30.420.10">
    <property type="entry name" value="Ribonuclease H-like superfamily/Ribonuclease H"/>
    <property type="match status" value="1"/>
</dbReference>
<dbReference type="Pfam" id="PF17921">
    <property type="entry name" value="Integrase_H2C2"/>
    <property type="match status" value="1"/>
</dbReference>
<dbReference type="PROSITE" id="PS50994">
    <property type="entry name" value="INTEGRASE"/>
    <property type="match status" value="1"/>
</dbReference>
<proteinExistence type="predicted"/>
<dbReference type="InterPro" id="IPR036397">
    <property type="entry name" value="RNaseH_sf"/>
</dbReference>
<sequence length="289" mass="32152">MEESSSFSSQGKTPSLSSLNVSDPNFVATVEISLKEVCLTKVVKKTRKKKNVAEIAPSAISRSRTRAAVACLIAQKEAVKVDLLLQKHVCVAEHEQKEILEACHKFPYGGHFAGRKTAAKVLQSGFFWPSIFQDAHIFTQGCNCCQRSGNLTRKHEMPLNPILEVELFDVWGINFMGPFPPSFGKTYILLAVDYVSKWVEALATPTNDAKVVSLLLQKFIFTRYGTAKCLISDEGTHFLNRVVSTLLKNYNIHDKIATAYNPQTNGLAEVSNRAIKSILEKSMNVNRKD</sequence>
<dbReference type="OrthoDB" id="1739170at2759"/>
<evidence type="ECO:0000313" key="3">
    <source>
        <dbReference type="RefSeq" id="XP_022152369.1"/>
    </source>
</evidence>
<dbReference type="Gene3D" id="1.10.340.70">
    <property type="match status" value="1"/>
</dbReference>
<dbReference type="InterPro" id="IPR041588">
    <property type="entry name" value="Integrase_H2C2"/>
</dbReference>
<evidence type="ECO:0000259" key="1">
    <source>
        <dbReference type="PROSITE" id="PS50994"/>
    </source>
</evidence>
<dbReference type="Pfam" id="PF00665">
    <property type="entry name" value="rve"/>
    <property type="match status" value="1"/>
</dbReference>
<dbReference type="InterPro" id="IPR052160">
    <property type="entry name" value="Gypsy_RT_Integrase-like"/>
</dbReference>
<dbReference type="PANTHER" id="PTHR47266">
    <property type="entry name" value="ENDONUCLEASE-RELATED"/>
    <property type="match status" value="1"/>
</dbReference>
<dbReference type="GeneID" id="111020114"/>
<dbReference type="RefSeq" id="XP_022152369.1">
    <property type="nucleotide sequence ID" value="XM_022296677.1"/>
</dbReference>
<dbReference type="InterPro" id="IPR012337">
    <property type="entry name" value="RNaseH-like_sf"/>
</dbReference>
<dbReference type="AlphaFoldDB" id="A0A6J1DFT9"/>
<feature type="domain" description="Integrase catalytic" evidence="1">
    <location>
        <begin position="157"/>
        <end position="289"/>
    </location>
</feature>
<dbReference type="GO" id="GO:0003676">
    <property type="term" value="F:nucleic acid binding"/>
    <property type="evidence" value="ECO:0007669"/>
    <property type="project" value="InterPro"/>
</dbReference>
<organism evidence="2 3">
    <name type="scientific">Momordica charantia</name>
    <name type="common">Bitter gourd</name>
    <name type="synonym">Balsam pear</name>
    <dbReference type="NCBI Taxonomy" id="3673"/>
    <lineage>
        <taxon>Eukaryota</taxon>
        <taxon>Viridiplantae</taxon>
        <taxon>Streptophyta</taxon>
        <taxon>Embryophyta</taxon>
        <taxon>Tracheophyta</taxon>
        <taxon>Spermatophyta</taxon>
        <taxon>Magnoliopsida</taxon>
        <taxon>eudicotyledons</taxon>
        <taxon>Gunneridae</taxon>
        <taxon>Pentapetalae</taxon>
        <taxon>rosids</taxon>
        <taxon>fabids</taxon>
        <taxon>Cucurbitales</taxon>
        <taxon>Cucurbitaceae</taxon>
        <taxon>Momordiceae</taxon>
        <taxon>Momordica</taxon>
    </lineage>
</organism>
<dbReference type="KEGG" id="mcha:111020114"/>
<dbReference type="Proteomes" id="UP000504603">
    <property type="component" value="Unplaced"/>
</dbReference>
<protein>
    <submittedName>
        <fullName evidence="3">Uncharacterized protein K02A2.6-like</fullName>
    </submittedName>
</protein>
<keyword evidence="2" id="KW-1185">Reference proteome</keyword>
<dbReference type="InterPro" id="IPR001584">
    <property type="entry name" value="Integrase_cat-core"/>
</dbReference>
<dbReference type="GO" id="GO:0015074">
    <property type="term" value="P:DNA integration"/>
    <property type="evidence" value="ECO:0007669"/>
    <property type="project" value="InterPro"/>
</dbReference>
<gene>
    <name evidence="3" type="primary">LOC111020114</name>
</gene>
<evidence type="ECO:0000313" key="2">
    <source>
        <dbReference type="Proteomes" id="UP000504603"/>
    </source>
</evidence>
<dbReference type="SUPFAM" id="SSF53098">
    <property type="entry name" value="Ribonuclease H-like"/>
    <property type="match status" value="1"/>
</dbReference>
<name>A0A6J1DFT9_MOMCH</name>